<dbReference type="eggNOG" id="COG2236">
    <property type="taxonomic scope" value="Bacteria"/>
</dbReference>
<dbReference type="PATRIC" id="fig|1125725.3.peg.2425"/>
<evidence type="ECO:0000313" key="5">
    <source>
        <dbReference type="Proteomes" id="UP000016412"/>
    </source>
</evidence>
<dbReference type="PANTHER" id="PTHR43363:SF1">
    <property type="entry name" value="HYPOXANTHINE-GUANINE PHOSPHORIBOSYLTRANSFERASE"/>
    <property type="match status" value="1"/>
</dbReference>
<dbReference type="CDD" id="cd06223">
    <property type="entry name" value="PRTases_typeI"/>
    <property type="match status" value="1"/>
</dbReference>
<feature type="domain" description="Phosphoribosyltransferase" evidence="3">
    <location>
        <begin position="33"/>
        <end position="149"/>
    </location>
</feature>
<evidence type="ECO:0000313" key="4">
    <source>
        <dbReference type="EMBL" id="ERF59662.1"/>
    </source>
</evidence>
<evidence type="ECO:0000259" key="3">
    <source>
        <dbReference type="Pfam" id="PF00156"/>
    </source>
</evidence>
<accession>U1F6Q5</accession>
<proteinExistence type="predicted"/>
<keyword evidence="2 4" id="KW-0808">Transferase</keyword>
<sequence>MHPADYDYNDANEVIAMIKEFLPFDVVRNGALKIAHKMYSDGFVPDVIYCSLRGGAYMANVISEYYKLVRKDYHPVLYASVVARSYTDVQQHEKVYVDGWTYAPEYLRPGDKVMLVDDIFDSGRTINSLVEIFLKHGVPRSNIKIVVHDYKRFTYHKEQQSIQPDYWCRLLEITKPEDDRWIHYLSHELVGLSKDELEEYYFKDDPELRPVLEPILGKV</sequence>
<dbReference type="Proteomes" id="UP000016412">
    <property type="component" value="Unassembled WGS sequence"/>
</dbReference>
<dbReference type="InterPro" id="IPR029057">
    <property type="entry name" value="PRTase-like"/>
</dbReference>
<dbReference type="PANTHER" id="PTHR43363">
    <property type="entry name" value="HYPOXANTHINE PHOSPHORIBOSYLTRANSFERASE"/>
    <property type="match status" value="1"/>
</dbReference>
<dbReference type="GO" id="GO:0016757">
    <property type="term" value="F:glycosyltransferase activity"/>
    <property type="evidence" value="ECO:0007669"/>
    <property type="project" value="UniProtKB-KW"/>
</dbReference>
<dbReference type="AlphaFoldDB" id="U1F6Q5"/>
<organism evidence="4 5">
    <name type="scientific">Treponema socranskii subsp. socranskii VPI DR56BR1116 = ATCC 35536</name>
    <dbReference type="NCBI Taxonomy" id="1125725"/>
    <lineage>
        <taxon>Bacteria</taxon>
        <taxon>Pseudomonadati</taxon>
        <taxon>Spirochaetota</taxon>
        <taxon>Spirochaetia</taxon>
        <taxon>Spirochaetales</taxon>
        <taxon>Treponemataceae</taxon>
        <taxon>Treponema</taxon>
    </lineage>
</organism>
<dbReference type="Gene3D" id="3.40.50.2020">
    <property type="match status" value="1"/>
</dbReference>
<dbReference type="InterPro" id="IPR000836">
    <property type="entry name" value="PRTase_dom"/>
</dbReference>
<evidence type="ECO:0000256" key="2">
    <source>
        <dbReference type="ARBA" id="ARBA00022679"/>
    </source>
</evidence>
<evidence type="ECO:0000256" key="1">
    <source>
        <dbReference type="ARBA" id="ARBA00022676"/>
    </source>
</evidence>
<gene>
    <name evidence="4" type="ORF">HMPREF1325_1125</name>
</gene>
<keyword evidence="1" id="KW-0328">Glycosyltransferase</keyword>
<dbReference type="Pfam" id="PF00156">
    <property type="entry name" value="Pribosyltran"/>
    <property type="match status" value="1"/>
</dbReference>
<protein>
    <submittedName>
        <fullName evidence="4">Phosphoribosyl transferase domain protein</fullName>
    </submittedName>
</protein>
<comment type="caution">
    <text evidence="4">The sequence shown here is derived from an EMBL/GenBank/DDBJ whole genome shotgun (WGS) entry which is preliminary data.</text>
</comment>
<dbReference type="SUPFAM" id="SSF53271">
    <property type="entry name" value="PRTase-like"/>
    <property type="match status" value="1"/>
</dbReference>
<reference evidence="4 5" key="1">
    <citation type="submission" date="2013-08" db="EMBL/GenBank/DDBJ databases">
        <authorList>
            <person name="Durkin A.S."/>
            <person name="Haft D.R."/>
            <person name="McCorrison J."/>
            <person name="Torralba M."/>
            <person name="Gillis M."/>
            <person name="Haft D.H."/>
            <person name="Methe B."/>
            <person name="Sutton G."/>
            <person name="Nelson K.E."/>
        </authorList>
    </citation>
    <scope>NUCLEOTIDE SEQUENCE [LARGE SCALE GENOMIC DNA]</scope>
    <source>
        <strain evidence="4 5">VPI DR56BR1116</strain>
    </source>
</reference>
<dbReference type="STRING" id="1125725.HMPREF1325_1125"/>
<name>U1F6Q5_TRESO</name>
<dbReference type="EMBL" id="AUZJ01000064">
    <property type="protein sequence ID" value="ERF59662.1"/>
    <property type="molecule type" value="Genomic_DNA"/>
</dbReference>